<dbReference type="PATRIC" id="fig|1666911.3.peg.2471"/>
<dbReference type="AlphaFoldDB" id="A0A0P8C6U3"/>
<sequence length="195" mass="21941">MGGFAFMTSLRPRRRSDSRNQIWNWVFTIGSVLFCLLILPMRLPGMNILGVGPNWLLIWIVAWSISRSAFESAIAGIVLGLLQDSLTASFPTHALGLAIAGVLTARLQQRRFIREDLISIALIIFGFAIVTETAVAMQLTLQKIFDSDNALYAHLGSIWQHYQRVALSSAILSSLWAPALYYPLKRWWEKYAVTE</sequence>
<dbReference type="STRING" id="1666911.HLUCCA11_00445"/>
<dbReference type="InterPro" id="IPR007227">
    <property type="entry name" value="Cell_shape_determining_MreD"/>
</dbReference>
<evidence type="ECO:0000256" key="8">
    <source>
        <dbReference type="SAM" id="Phobius"/>
    </source>
</evidence>
<keyword evidence="4 8" id="KW-0812">Transmembrane</keyword>
<keyword evidence="7 8" id="KW-0472">Membrane</keyword>
<keyword evidence="5" id="KW-0133">Cell shape</keyword>
<evidence type="ECO:0000256" key="6">
    <source>
        <dbReference type="ARBA" id="ARBA00022989"/>
    </source>
</evidence>
<dbReference type="Proteomes" id="UP000050465">
    <property type="component" value="Unassembled WGS sequence"/>
</dbReference>
<evidence type="ECO:0000313" key="10">
    <source>
        <dbReference type="Proteomes" id="UP000050465"/>
    </source>
</evidence>
<dbReference type="Pfam" id="PF04093">
    <property type="entry name" value="MreD"/>
    <property type="match status" value="1"/>
</dbReference>
<keyword evidence="3" id="KW-1003">Cell membrane</keyword>
<reference evidence="9 10" key="1">
    <citation type="submission" date="2015-09" db="EMBL/GenBank/DDBJ databases">
        <title>Identification and resolution of microdiversity through metagenomic sequencing of parallel consortia.</title>
        <authorList>
            <person name="Nelson W.C."/>
            <person name="Romine M.F."/>
            <person name="Lindemann S.R."/>
        </authorList>
    </citation>
    <scope>NUCLEOTIDE SEQUENCE [LARGE SCALE GENOMIC DNA]</scope>
    <source>
        <strain evidence="9">Ana</strain>
    </source>
</reference>
<evidence type="ECO:0000256" key="3">
    <source>
        <dbReference type="ARBA" id="ARBA00022475"/>
    </source>
</evidence>
<name>A0A0P8C6U3_9CYAN</name>
<evidence type="ECO:0000256" key="4">
    <source>
        <dbReference type="ARBA" id="ARBA00022692"/>
    </source>
</evidence>
<feature type="transmembrane region" description="Helical" evidence="8">
    <location>
        <begin position="161"/>
        <end position="182"/>
    </location>
</feature>
<dbReference type="GO" id="GO:0008360">
    <property type="term" value="P:regulation of cell shape"/>
    <property type="evidence" value="ECO:0007669"/>
    <property type="project" value="UniProtKB-KW"/>
</dbReference>
<comment type="subcellular location">
    <subcellularLocation>
        <location evidence="1">Cell membrane</location>
        <topology evidence="1">Multi-pass membrane protein</topology>
    </subcellularLocation>
</comment>
<proteinExistence type="inferred from homology"/>
<dbReference type="EMBL" id="LJZR01000001">
    <property type="protein sequence ID" value="KPQ37550.1"/>
    <property type="molecule type" value="Genomic_DNA"/>
</dbReference>
<evidence type="ECO:0000256" key="7">
    <source>
        <dbReference type="ARBA" id="ARBA00023136"/>
    </source>
</evidence>
<accession>A0A0P8C6U3</accession>
<organism evidence="9 10">
    <name type="scientific">Phormidesmis priestleyi Ana</name>
    <dbReference type="NCBI Taxonomy" id="1666911"/>
    <lineage>
        <taxon>Bacteria</taxon>
        <taxon>Bacillati</taxon>
        <taxon>Cyanobacteriota</taxon>
        <taxon>Cyanophyceae</taxon>
        <taxon>Leptolyngbyales</taxon>
        <taxon>Leptolyngbyaceae</taxon>
        <taxon>Phormidesmis</taxon>
    </lineage>
</organism>
<comment type="caution">
    <text evidence="9">The sequence shown here is derived from an EMBL/GenBank/DDBJ whole genome shotgun (WGS) entry which is preliminary data.</text>
</comment>
<keyword evidence="6 8" id="KW-1133">Transmembrane helix</keyword>
<gene>
    <name evidence="9" type="primary">mreD</name>
    <name evidence="9" type="ORF">HLUCCA11_00445</name>
</gene>
<evidence type="ECO:0000313" key="9">
    <source>
        <dbReference type="EMBL" id="KPQ37550.1"/>
    </source>
</evidence>
<feature type="transmembrane region" description="Helical" evidence="8">
    <location>
        <begin position="88"/>
        <end position="105"/>
    </location>
</feature>
<evidence type="ECO:0000256" key="5">
    <source>
        <dbReference type="ARBA" id="ARBA00022960"/>
    </source>
</evidence>
<evidence type="ECO:0000256" key="1">
    <source>
        <dbReference type="ARBA" id="ARBA00004651"/>
    </source>
</evidence>
<protein>
    <submittedName>
        <fullName evidence="9">Rod shape-determining protein MreD</fullName>
    </submittedName>
</protein>
<evidence type="ECO:0000256" key="2">
    <source>
        <dbReference type="ARBA" id="ARBA00007776"/>
    </source>
</evidence>
<feature type="transmembrane region" description="Helical" evidence="8">
    <location>
        <begin position="22"/>
        <end position="43"/>
    </location>
</feature>
<comment type="similarity">
    <text evidence="2">Belongs to the MreD family.</text>
</comment>
<dbReference type="NCBIfam" id="TIGR03426">
    <property type="entry name" value="shape_MreD"/>
    <property type="match status" value="1"/>
</dbReference>
<dbReference type="GO" id="GO:0005886">
    <property type="term" value="C:plasma membrane"/>
    <property type="evidence" value="ECO:0007669"/>
    <property type="project" value="UniProtKB-SubCell"/>
</dbReference>
<feature type="transmembrane region" description="Helical" evidence="8">
    <location>
        <begin position="117"/>
        <end position="141"/>
    </location>
</feature>